<feature type="transmembrane region" description="Helical" evidence="2">
    <location>
        <begin position="222"/>
        <end position="241"/>
    </location>
</feature>
<feature type="transmembrane region" description="Helical" evidence="2">
    <location>
        <begin position="371"/>
        <end position="390"/>
    </location>
</feature>
<feature type="transmembrane region" description="Helical" evidence="2">
    <location>
        <begin position="132"/>
        <end position="150"/>
    </location>
</feature>
<accession>A0A371X6Y7</accession>
<keyword evidence="5" id="KW-1185">Reference proteome</keyword>
<evidence type="ECO:0000313" key="5">
    <source>
        <dbReference type="Proteomes" id="UP000264310"/>
    </source>
</evidence>
<dbReference type="Pfam" id="PF14378">
    <property type="entry name" value="PAP2_3"/>
    <property type="match status" value="1"/>
</dbReference>
<feature type="region of interest" description="Disordered" evidence="1">
    <location>
        <begin position="1"/>
        <end position="27"/>
    </location>
</feature>
<name>A0A371X6Y7_9HYPH</name>
<sequence>MSGPSRFRRRVSSSPTDFCRGKPASPSAWRWPSRAFTPMRRGPSWTRLCASDLPQRSVSLRTAGFRPARPPFHRPVLRTGPATSSLMRSRHAGAPPMFVTRCEKWLAGIAAIAIALSAVLLVRKAVSVESGGLVFLAICGALMLAIGLVYRITGRSLAIGTVAIGIALLLVVTAALATLNLLLLPLSGGTHDDALVRMDALIGFDWREAMEFAARYPLACEILRYVYQSTSIQLVVLLLVLGFSGRQAEFDRLLLCYTFAAIGVVAWWTLWPSLGTMAYYELPQAVVAAVNPVVDPAYGALLRKVSEVGVTVIDPVRTLGLVAFPSFHTVLALLAIVSAASVRWLFPPMLVLNLLMLPAVVIHGGHHLFDLIGGAVAFLLAMALTDAVLLRGAAPRARRELAARVS</sequence>
<evidence type="ECO:0000256" key="1">
    <source>
        <dbReference type="SAM" id="MobiDB-lite"/>
    </source>
</evidence>
<proteinExistence type="predicted"/>
<dbReference type="GO" id="GO:0016020">
    <property type="term" value="C:membrane"/>
    <property type="evidence" value="ECO:0007669"/>
    <property type="project" value="UniProtKB-SubCell"/>
</dbReference>
<keyword evidence="2" id="KW-0812">Transmembrane</keyword>
<protein>
    <recommendedName>
        <fullName evidence="3">Inositolphosphotransferase Aur1/Ipt1 domain-containing protein</fullName>
    </recommendedName>
</protein>
<feature type="transmembrane region" description="Helical" evidence="2">
    <location>
        <begin position="253"/>
        <end position="271"/>
    </location>
</feature>
<feature type="transmembrane region" description="Helical" evidence="2">
    <location>
        <begin position="157"/>
        <end position="183"/>
    </location>
</feature>
<evidence type="ECO:0000313" key="4">
    <source>
        <dbReference type="EMBL" id="RFC64983.1"/>
    </source>
</evidence>
<organism evidence="4 5">
    <name type="scientific">Fulvimarina endophytica</name>
    <dbReference type="NCBI Taxonomy" id="2293836"/>
    <lineage>
        <taxon>Bacteria</taxon>
        <taxon>Pseudomonadati</taxon>
        <taxon>Pseudomonadota</taxon>
        <taxon>Alphaproteobacteria</taxon>
        <taxon>Hyphomicrobiales</taxon>
        <taxon>Aurantimonadaceae</taxon>
        <taxon>Fulvimarina</taxon>
    </lineage>
</organism>
<dbReference type="InterPro" id="IPR026841">
    <property type="entry name" value="Aur1/Ipt1"/>
</dbReference>
<feature type="domain" description="Inositolphosphotransferase Aur1/Ipt1" evidence="3">
    <location>
        <begin position="194"/>
        <end position="384"/>
    </location>
</feature>
<dbReference type="AlphaFoldDB" id="A0A371X6Y7"/>
<feature type="transmembrane region" description="Helical" evidence="2">
    <location>
        <begin position="105"/>
        <end position="126"/>
    </location>
</feature>
<comment type="caution">
    <text evidence="4">The sequence shown here is derived from an EMBL/GenBank/DDBJ whole genome shotgun (WGS) entry which is preliminary data.</text>
</comment>
<dbReference type="Proteomes" id="UP000264310">
    <property type="component" value="Unassembled WGS sequence"/>
</dbReference>
<feature type="compositionally biased region" description="Basic residues" evidence="1">
    <location>
        <begin position="1"/>
        <end position="11"/>
    </location>
</feature>
<gene>
    <name evidence="4" type="ORF">DYI37_03710</name>
</gene>
<keyword evidence="2" id="KW-1133">Transmembrane helix</keyword>
<evidence type="ECO:0000256" key="2">
    <source>
        <dbReference type="SAM" id="Phobius"/>
    </source>
</evidence>
<keyword evidence="2" id="KW-0472">Membrane</keyword>
<dbReference type="EMBL" id="QURL01000002">
    <property type="protein sequence ID" value="RFC64983.1"/>
    <property type="molecule type" value="Genomic_DNA"/>
</dbReference>
<feature type="transmembrane region" description="Helical" evidence="2">
    <location>
        <begin position="344"/>
        <end position="365"/>
    </location>
</feature>
<feature type="transmembrane region" description="Helical" evidence="2">
    <location>
        <begin position="318"/>
        <end position="337"/>
    </location>
</feature>
<evidence type="ECO:0000259" key="3">
    <source>
        <dbReference type="Pfam" id="PF14378"/>
    </source>
</evidence>
<reference evidence="4 5" key="1">
    <citation type="submission" date="2018-08" db="EMBL/GenBank/DDBJ databases">
        <title>Fulvimarina sp. 85, whole genome shotgun sequence.</title>
        <authorList>
            <person name="Tuo L."/>
        </authorList>
    </citation>
    <scope>NUCLEOTIDE SEQUENCE [LARGE SCALE GENOMIC DNA]</scope>
    <source>
        <strain evidence="4 5">85</strain>
    </source>
</reference>